<gene>
    <name evidence="1" type="ORF">GCM10008983_19030</name>
</gene>
<protein>
    <submittedName>
        <fullName evidence="1">Uncharacterized protein</fullName>
    </submittedName>
</protein>
<evidence type="ECO:0000313" key="2">
    <source>
        <dbReference type="Proteomes" id="UP001501459"/>
    </source>
</evidence>
<evidence type="ECO:0000313" key="1">
    <source>
        <dbReference type="EMBL" id="GAA0442137.1"/>
    </source>
</evidence>
<organism evidence="1 2">
    <name type="scientific">Lentibacillus halophilus</name>
    <dbReference type="NCBI Taxonomy" id="295065"/>
    <lineage>
        <taxon>Bacteria</taxon>
        <taxon>Bacillati</taxon>
        <taxon>Bacillota</taxon>
        <taxon>Bacilli</taxon>
        <taxon>Bacillales</taxon>
        <taxon>Bacillaceae</taxon>
        <taxon>Lentibacillus</taxon>
    </lineage>
</organism>
<dbReference type="Proteomes" id="UP001501459">
    <property type="component" value="Unassembled WGS sequence"/>
</dbReference>
<sequence length="73" mass="8957">MFNDDSYIYLISVEDIILDRLRAGIHWKSEDDLLWVFNNFSRNYQELDISYLKENPEVKLEEQVLDEWIKQFI</sequence>
<comment type="caution">
    <text evidence="1">The sequence shown here is derived from an EMBL/GenBank/DDBJ whole genome shotgun (WGS) entry which is preliminary data.</text>
</comment>
<name>A0ABP3J5A4_9BACI</name>
<dbReference type="EMBL" id="BAAADM010000053">
    <property type="protein sequence ID" value="GAA0442137.1"/>
    <property type="molecule type" value="Genomic_DNA"/>
</dbReference>
<reference evidence="2" key="1">
    <citation type="journal article" date="2019" name="Int. J. Syst. Evol. Microbiol.">
        <title>The Global Catalogue of Microorganisms (GCM) 10K type strain sequencing project: providing services to taxonomists for standard genome sequencing and annotation.</title>
        <authorList>
            <consortium name="The Broad Institute Genomics Platform"/>
            <consortium name="The Broad Institute Genome Sequencing Center for Infectious Disease"/>
            <person name="Wu L."/>
            <person name="Ma J."/>
        </authorList>
    </citation>
    <scope>NUCLEOTIDE SEQUENCE [LARGE SCALE GENOMIC DNA]</scope>
    <source>
        <strain evidence="2">JCM 12149</strain>
    </source>
</reference>
<keyword evidence="2" id="KW-1185">Reference proteome</keyword>
<proteinExistence type="predicted"/>
<accession>A0ABP3J5A4</accession>
<dbReference type="RefSeq" id="WP_343752613.1">
    <property type="nucleotide sequence ID" value="NZ_BAAADM010000053.1"/>
</dbReference>